<gene>
    <name evidence="1" type="ORF">GSM42_19000</name>
</gene>
<evidence type="ECO:0000313" key="2">
    <source>
        <dbReference type="Proteomes" id="UP000430692"/>
    </source>
</evidence>
<comment type="caution">
    <text evidence="1">The sequence shown here is derived from an EMBL/GenBank/DDBJ whole genome shotgun (WGS) entry which is preliminary data.</text>
</comment>
<protein>
    <recommendedName>
        <fullName evidence="3">HTH cro/C1-type domain-containing protein</fullName>
    </recommendedName>
</protein>
<evidence type="ECO:0008006" key="3">
    <source>
        <dbReference type="Google" id="ProtNLM"/>
    </source>
</evidence>
<dbReference type="Proteomes" id="UP000430692">
    <property type="component" value="Unassembled WGS sequence"/>
</dbReference>
<dbReference type="RefSeq" id="WP_160803123.1">
    <property type="nucleotide sequence ID" value="NZ_WUUL01000018.1"/>
</dbReference>
<proteinExistence type="predicted"/>
<evidence type="ECO:0000313" key="1">
    <source>
        <dbReference type="EMBL" id="MXQ55774.1"/>
    </source>
</evidence>
<dbReference type="EMBL" id="WUUL01000018">
    <property type="protein sequence ID" value="MXQ55774.1"/>
    <property type="molecule type" value="Genomic_DNA"/>
</dbReference>
<name>A0A6I4W4S2_9BACL</name>
<dbReference type="InterPro" id="IPR010982">
    <property type="entry name" value="Lambda_DNA-bd_dom_sf"/>
</dbReference>
<dbReference type="AlphaFoldDB" id="A0A6I4W4S2"/>
<dbReference type="Gene3D" id="1.10.260.40">
    <property type="entry name" value="lambda repressor-like DNA-binding domains"/>
    <property type="match status" value="1"/>
</dbReference>
<dbReference type="SUPFAM" id="SSF47413">
    <property type="entry name" value="lambda repressor-like DNA-binding domains"/>
    <property type="match status" value="1"/>
</dbReference>
<organism evidence="1 2">
    <name type="scientific">Shimazuella alba</name>
    <dbReference type="NCBI Taxonomy" id="2690964"/>
    <lineage>
        <taxon>Bacteria</taxon>
        <taxon>Bacillati</taxon>
        <taxon>Bacillota</taxon>
        <taxon>Bacilli</taxon>
        <taxon>Bacillales</taxon>
        <taxon>Thermoactinomycetaceae</taxon>
        <taxon>Shimazuella</taxon>
    </lineage>
</organism>
<reference evidence="1 2" key="1">
    <citation type="submission" date="2019-12" db="EMBL/GenBank/DDBJ databases">
        <title>Whole-genome analyses of novel actinobacteria.</title>
        <authorList>
            <person name="Sahin N."/>
            <person name="Saygin H."/>
        </authorList>
    </citation>
    <scope>NUCLEOTIDE SEQUENCE [LARGE SCALE GENOMIC DNA]</scope>
    <source>
        <strain evidence="1 2">KC615</strain>
    </source>
</reference>
<sequence length="169" mass="19329">MTQVELVKCLKEMGLKISQTNLSFLERGVPNSNQTLLSASVHLLLGCAKVLHVEPEWFLTEHVNIFDALPKDFGIIRTESLSPENIDTDLANLGPNILELRLKPGRGWTQGELAENVRERVRMSGWRVMQIENGWNQNRYVTVDQLMAFAEVFEVTVDTFFRKPRVLSF</sequence>
<keyword evidence="2" id="KW-1185">Reference proteome</keyword>
<dbReference type="GO" id="GO:0003677">
    <property type="term" value="F:DNA binding"/>
    <property type="evidence" value="ECO:0007669"/>
    <property type="project" value="InterPro"/>
</dbReference>
<dbReference type="CDD" id="cd00093">
    <property type="entry name" value="HTH_XRE"/>
    <property type="match status" value="1"/>
</dbReference>
<accession>A0A6I4W4S2</accession>
<dbReference type="InterPro" id="IPR001387">
    <property type="entry name" value="Cro/C1-type_HTH"/>
</dbReference>